<dbReference type="PANTHER" id="PTHR42852:SF16">
    <property type="entry name" value="THIOL:DISULFIDE INTERCHANGE PROTEIN TLPA"/>
    <property type="match status" value="1"/>
</dbReference>
<organism evidence="2 3">
    <name type="scientific">Patiriisocius marinus</name>
    <dbReference type="NCBI Taxonomy" id="1397112"/>
    <lineage>
        <taxon>Bacteria</taxon>
        <taxon>Pseudomonadati</taxon>
        <taxon>Bacteroidota</taxon>
        <taxon>Flavobacteriia</taxon>
        <taxon>Flavobacteriales</taxon>
        <taxon>Flavobacteriaceae</taxon>
        <taxon>Patiriisocius</taxon>
    </lineage>
</organism>
<reference evidence="2 3" key="1">
    <citation type="submission" date="2019-08" db="EMBL/GenBank/DDBJ databases">
        <title>Draft genome sequence of Ulvibacter marinus type strain NBRC 109484.</title>
        <authorList>
            <person name="Kawano K."/>
            <person name="Ushijima N."/>
            <person name="Kihara M."/>
            <person name="Itoh H."/>
        </authorList>
    </citation>
    <scope>NUCLEOTIDE SEQUENCE [LARGE SCALE GENOMIC DNA]</scope>
    <source>
        <strain evidence="2 3">NBRC 109484</strain>
    </source>
</reference>
<proteinExistence type="predicted"/>
<dbReference type="Pfam" id="PF08534">
    <property type="entry name" value="Redoxin"/>
    <property type="match status" value="1"/>
</dbReference>
<dbReference type="InterPro" id="IPR013740">
    <property type="entry name" value="Redoxin"/>
</dbReference>
<dbReference type="AlphaFoldDB" id="A0A5J4J105"/>
<dbReference type="OrthoDB" id="616241at2"/>
<dbReference type="CDD" id="cd02966">
    <property type="entry name" value="TlpA_like_family"/>
    <property type="match status" value="1"/>
</dbReference>
<sequence length="415" mass="47321">MRVFIFITISMLFFSCKKEKSIPKEGPWRAALTIDDDHEIPFLVTFVNQGKLTIINGEERIDVTDITLFDKDSIYIEHPVFEGIFKGKYSNKYISGEFIKPSLDRVMPFYMVFGNDARFKPTSAPDVMISGSWETVFSPNKKSDRYIAKGIFEQTGNRVTGTFRTTTGDYRYLDGILVNDSLKLSTFDGAHAFLFEAKVTDSTMAGDFYSGNHWKEPFTATLNNEYELPATDSLTFLKEGYDSVNFSFNDVDGNTISLSDTRFDNKVVLVQIMGTWCPNCLDETKYFSEFYKKQNPEDFEIVSLAFEYAKTEESAFKAINKLKNRLEVPYPILLAQYGTSNKQKANEKLPMLNHVLSYPTTIFIDKNRKVRRIHTGFNGPATGNEYTNFVKEFEAFVGGLIIEEANKSTSETTNE</sequence>
<dbReference type="EMBL" id="BKCG01000014">
    <property type="protein sequence ID" value="GER61024.1"/>
    <property type="molecule type" value="Genomic_DNA"/>
</dbReference>
<keyword evidence="3" id="KW-1185">Reference proteome</keyword>
<accession>A0A5J4J105</accession>
<dbReference type="PROSITE" id="PS51257">
    <property type="entry name" value="PROKAR_LIPOPROTEIN"/>
    <property type="match status" value="1"/>
</dbReference>
<dbReference type="InterPro" id="IPR013766">
    <property type="entry name" value="Thioredoxin_domain"/>
</dbReference>
<evidence type="ECO:0000259" key="1">
    <source>
        <dbReference type="PROSITE" id="PS51352"/>
    </source>
</evidence>
<gene>
    <name evidence="2" type="ORF">ULMA_31320</name>
</gene>
<dbReference type="SUPFAM" id="SSF52833">
    <property type="entry name" value="Thioredoxin-like"/>
    <property type="match status" value="1"/>
</dbReference>
<dbReference type="PROSITE" id="PS51352">
    <property type="entry name" value="THIOREDOXIN_2"/>
    <property type="match status" value="1"/>
</dbReference>
<dbReference type="Proteomes" id="UP000326509">
    <property type="component" value="Unassembled WGS sequence"/>
</dbReference>
<dbReference type="Gene3D" id="3.40.30.10">
    <property type="entry name" value="Glutaredoxin"/>
    <property type="match status" value="1"/>
</dbReference>
<dbReference type="InterPro" id="IPR036249">
    <property type="entry name" value="Thioredoxin-like_sf"/>
</dbReference>
<protein>
    <recommendedName>
        <fullName evidence="1">Thioredoxin domain-containing protein</fullName>
    </recommendedName>
</protein>
<comment type="caution">
    <text evidence="2">The sequence shown here is derived from an EMBL/GenBank/DDBJ whole genome shotgun (WGS) entry which is preliminary data.</text>
</comment>
<feature type="domain" description="Thioredoxin" evidence="1">
    <location>
        <begin position="237"/>
        <end position="395"/>
    </location>
</feature>
<dbReference type="InterPro" id="IPR050553">
    <property type="entry name" value="Thioredoxin_ResA/DsbE_sf"/>
</dbReference>
<name>A0A5J4J105_9FLAO</name>
<evidence type="ECO:0000313" key="2">
    <source>
        <dbReference type="EMBL" id="GER61024.1"/>
    </source>
</evidence>
<dbReference type="RefSeq" id="WP_151675450.1">
    <property type="nucleotide sequence ID" value="NZ_BKCG01000014.1"/>
</dbReference>
<evidence type="ECO:0000313" key="3">
    <source>
        <dbReference type="Proteomes" id="UP000326509"/>
    </source>
</evidence>
<dbReference type="GO" id="GO:0016491">
    <property type="term" value="F:oxidoreductase activity"/>
    <property type="evidence" value="ECO:0007669"/>
    <property type="project" value="InterPro"/>
</dbReference>
<dbReference type="PANTHER" id="PTHR42852">
    <property type="entry name" value="THIOL:DISULFIDE INTERCHANGE PROTEIN DSBE"/>
    <property type="match status" value="1"/>
</dbReference>